<dbReference type="GeneID" id="17261034"/>
<accession>A0A0D3IUG6</accession>
<feature type="region of interest" description="Disordered" evidence="1">
    <location>
        <begin position="1"/>
        <end position="21"/>
    </location>
</feature>
<dbReference type="eggNOG" id="ENOG502QTJ6">
    <property type="taxonomic scope" value="Eukaryota"/>
</dbReference>
<feature type="transmembrane region" description="Helical" evidence="2">
    <location>
        <begin position="568"/>
        <end position="588"/>
    </location>
</feature>
<keyword evidence="2" id="KW-1133">Transmembrane helix</keyword>
<dbReference type="EnsemblProtists" id="EOD14901">
    <property type="protein sequence ID" value="EOD14901"/>
    <property type="gene ID" value="EMIHUDRAFT_461654"/>
</dbReference>
<dbReference type="KEGG" id="ehx:EMIHUDRAFT_461654"/>
<reference evidence="4" key="1">
    <citation type="journal article" date="2013" name="Nature">
        <title>Pan genome of the phytoplankton Emiliania underpins its global distribution.</title>
        <authorList>
            <person name="Read B.A."/>
            <person name="Kegel J."/>
            <person name="Klute M.J."/>
            <person name="Kuo A."/>
            <person name="Lefebvre S.C."/>
            <person name="Maumus F."/>
            <person name="Mayer C."/>
            <person name="Miller J."/>
            <person name="Monier A."/>
            <person name="Salamov A."/>
            <person name="Young J."/>
            <person name="Aguilar M."/>
            <person name="Claverie J.M."/>
            <person name="Frickenhaus S."/>
            <person name="Gonzalez K."/>
            <person name="Herman E.K."/>
            <person name="Lin Y.C."/>
            <person name="Napier J."/>
            <person name="Ogata H."/>
            <person name="Sarno A.F."/>
            <person name="Shmutz J."/>
            <person name="Schroeder D."/>
            <person name="de Vargas C."/>
            <person name="Verret F."/>
            <person name="von Dassow P."/>
            <person name="Valentin K."/>
            <person name="Van de Peer Y."/>
            <person name="Wheeler G."/>
            <person name="Dacks J.B."/>
            <person name="Delwiche C.F."/>
            <person name="Dyhrman S.T."/>
            <person name="Glockner G."/>
            <person name="John U."/>
            <person name="Richards T."/>
            <person name="Worden A.Z."/>
            <person name="Zhang X."/>
            <person name="Grigoriev I.V."/>
            <person name="Allen A.E."/>
            <person name="Bidle K."/>
            <person name="Borodovsky M."/>
            <person name="Bowler C."/>
            <person name="Brownlee C."/>
            <person name="Cock J.M."/>
            <person name="Elias M."/>
            <person name="Gladyshev V.N."/>
            <person name="Groth M."/>
            <person name="Guda C."/>
            <person name="Hadaegh A."/>
            <person name="Iglesias-Rodriguez M.D."/>
            <person name="Jenkins J."/>
            <person name="Jones B.M."/>
            <person name="Lawson T."/>
            <person name="Leese F."/>
            <person name="Lindquist E."/>
            <person name="Lobanov A."/>
            <person name="Lomsadze A."/>
            <person name="Malik S.B."/>
            <person name="Marsh M.E."/>
            <person name="Mackinder L."/>
            <person name="Mock T."/>
            <person name="Mueller-Roeber B."/>
            <person name="Pagarete A."/>
            <person name="Parker M."/>
            <person name="Probert I."/>
            <person name="Quesneville H."/>
            <person name="Raines C."/>
            <person name="Rensing S.A."/>
            <person name="Riano-Pachon D.M."/>
            <person name="Richier S."/>
            <person name="Rokitta S."/>
            <person name="Shiraiwa Y."/>
            <person name="Soanes D.M."/>
            <person name="van der Giezen M."/>
            <person name="Wahlund T.M."/>
            <person name="Williams B."/>
            <person name="Wilson W."/>
            <person name="Wolfe G."/>
            <person name="Wurch L.L."/>
        </authorList>
    </citation>
    <scope>NUCLEOTIDE SEQUENCE</scope>
</reference>
<evidence type="ECO:0008006" key="5">
    <source>
        <dbReference type="Google" id="ProtNLM"/>
    </source>
</evidence>
<feature type="transmembrane region" description="Helical" evidence="2">
    <location>
        <begin position="306"/>
        <end position="329"/>
    </location>
</feature>
<feature type="transmembrane region" description="Helical" evidence="2">
    <location>
        <begin position="335"/>
        <end position="359"/>
    </location>
</feature>
<dbReference type="HOGENOM" id="CLU_028773_0_0_1"/>
<proteinExistence type="predicted"/>
<evidence type="ECO:0000313" key="4">
    <source>
        <dbReference type="Proteomes" id="UP000013827"/>
    </source>
</evidence>
<keyword evidence="2" id="KW-0472">Membrane</keyword>
<feature type="compositionally biased region" description="Gly residues" evidence="1">
    <location>
        <begin position="483"/>
        <end position="500"/>
    </location>
</feature>
<dbReference type="PANTHER" id="PTHR35791:SF1">
    <property type="entry name" value="UPF0754 MEMBRANE PROTEIN YHEB"/>
    <property type="match status" value="1"/>
</dbReference>
<keyword evidence="4" id="KW-1185">Reference proteome</keyword>
<evidence type="ECO:0000313" key="3">
    <source>
        <dbReference type="EnsemblProtists" id="EOD14901"/>
    </source>
</evidence>
<dbReference type="Proteomes" id="UP000013827">
    <property type="component" value="Unassembled WGS sequence"/>
</dbReference>
<protein>
    <recommendedName>
        <fullName evidence="5">DUF445 domain-containing protein</fullName>
    </recommendedName>
</protein>
<feature type="transmembrane region" description="Helical" evidence="2">
    <location>
        <begin position="104"/>
        <end position="124"/>
    </location>
</feature>
<dbReference type="PANTHER" id="PTHR35791">
    <property type="entry name" value="UPF0754 MEMBRANE PROTEIN YHEB"/>
    <property type="match status" value="1"/>
</dbReference>
<feature type="transmembrane region" description="Helical" evidence="2">
    <location>
        <begin position="69"/>
        <end position="92"/>
    </location>
</feature>
<sequence>MPARAEPLLPVARHEDRQQRATRAVADVTVEPLVAAADGSSSPAAVGSSSHAEAEPSKTFPPLFERPPLCLVAFALLLSTAVALLCTVFRDALAVVLRQPSGEAAALLLLKLVSIPVVSVAFTYTHIWRRTDLPLALWMTFKPVNFVGCLRIPRTNVGLGWQGIIPFKAVPFALKACDNLIPSLISPQECVGRVEAAGLVREKADPALRRAAEFDQLAADAVDAAVAVAAPRLWGRSPRAAKQAVLEMARVATPQIVEAVLLDLRRESLVDSTLFDIRGLVIDILTNDPKLAVDTMIEMGRPELQFIRNSGALMGGAFGLVQLAIWAAWPQRAVAIFTMPVFGAVVSALTNWLALLIIFRPLHPHRLCGVTGIFLRRQAAVARIYARIIASKALALGQPTQDGEPRERLRELTRLRTMEATEVPSGADLGKPGTEAWSWWLVLFARTLGLAPRGTAAADAAVAELTPPPTPASSVCGDDEDGGGSGGGESGGGGYSSSGGGATAQLWDQARAAASEVVVERIPALLEESVEYVERCMDLSETLADRIAALPPDVFENMLHSCFQEDEWMLITLGGVLGFLIGLAQAFALGA</sequence>
<dbReference type="RefSeq" id="XP_005767330.1">
    <property type="nucleotide sequence ID" value="XM_005767273.1"/>
</dbReference>
<organism evidence="3 4">
    <name type="scientific">Emiliania huxleyi (strain CCMP1516)</name>
    <dbReference type="NCBI Taxonomy" id="280463"/>
    <lineage>
        <taxon>Eukaryota</taxon>
        <taxon>Haptista</taxon>
        <taxon>Haptophyta</taxon>
        <taxon>Prymnesiophyceae</taxon>
        <taxon>Isochrysidales</taxon>
        <taxon>Noelaerhabdaceae</taxon>
        <taxon>Emiliania</taxon>
    </lineage>
</organism>
<name>A0A0D3IUG6_EMIH1</name>
<dbReference type="AlphaFoldDB" id="A0A0D3IUG6"/>
<dbReference type="PaxDb" id="2903-EOD14901"/>
<keyword evidence="2" id="KW-0812">Transmembrane</keyword>
<dbReference type="OMA" id="AVKMIFS"/>
<reference evidence="3" key="2">
    <citation type="submission" date="2024-10" db="UniProtKB">
        <authorList>
            <consortium name="EnsemblProtists"/>
        </authorList>
    </citation>
    <scope>IDENTIFICATION</scope>
</reference>
<evidence type="ECO:0000256" key="1">
    <source>
        <dbReference type="SAM" id="MobiDB-lite"/>
    </source>
</evidence>
<feature type="region of interest" description="Disordered" evidence="1">
    <location>
        <begin position="465"/>
        <end position="500"/>
    </location>
</feature>
<evidence type="ECO:0000256" key="2">
    <source>
        <dbReference type="SAM" id="Phobius"/>
    </source>
</evidence>